<comment type="caution">
    <text evidence="1">The sequence shown here is derived from an EMBL/GenBank/DDBJ whole genome shotgun (WGS) entry which is preliminary data.</text>
</comment>
<accession>A0A9R1UXS5</accession>
<proteinExistence type="predicted"/>
<protein>
    <submittedName>
        <fullName evidence="1">Uncharacterized protein</fullName>
    </submittedName>
</protein>
<dbReference type="Proteomes" id="UP000235145">
    <property type="component" value="Unassembled WGS sequence"/>
</dbReference>
<evidence type="ECO:0000313" key="1">
    <source>
        <dbReference type="EMBL" id="KAJ0194753.1"/>
    </source>
</evidence>
<dbReference type="AlphaFoldDB" id="A0A9R1UXS5"/>
<evidence type="ECO:0000313" key="2">
    <source>
        <dbReference type="Proteomes" id="UP000235145"/>
    </source>
</evidence>
<gene>
    <name evidence="1" type="ORF">LSAT_V11C700364030</name>
</gene>
<reference evidence="1 2" key="1">
    <citation type="journal article" date="2017" name="Nat. Commun.">
        <title>Genome assembly with in vitro proximity ligation data and whole-genome triplication in lettuce.</title>
        <authorList>
            <person name="Reyes-Chin-Wo S."/>
            <person name="Wang Z."/>
            <person name="Yang X."/>
            <person name="Kozik A."/>
            <person name="Arikit S."/>
            <person name="Song C."/>
            <person name="Xia L."/>
            <person name="Froenicke L."/>
            <person name="Lavelle D.O."/>
            <person name="Truco M.J."/>
            <person name="Xia R."/>
            <person name="Zhu S."/>
            <person name="Xu C."/>
            <person name="Xu H."/>
            <person name="Xu X."/>
            <person name="Cox K."/>
            <person name="Korf I."/>
            <person name="Meyers B.C."/>
            <person name="Michelmore R.W."/>
        </authorList>
    </citation>
    <scope>NUCLEOTIDE SEQUENCE [LARGE SCALE GENOMIC DNA]</scope>
    <source>
        <strain evidence="2">cv. Salinas</strain>
        <tissue evidence="1">Seedlings</tissue>
    </source>
</reference>
<sequence length="83" mass="9745">MPRFTRINIPLKDHVGARSNTPTFGIGVGNCLYERLVVTSFDLRRVEAQIGKKLSTIIDDKYYEKHLELKKKLDEIRNDYWGY</sequence>
<keyword evidence="2" id="KW-1185">Reference proteome</keyword>
<dbReference type="EMBL" id="NBSK02000007">
    <property type="protein sequence ID" value="KAJ0194753.1"/>
    <property type="molecule type" value="Genomic_DNA"/>
</dbReference>
<name>A0A9R1UXS5_LACSA</name>
<organism evidence="1 2">
    <name type="scientific">Lactuca sativa</name>
    <name type="common">Garden lettuce</name>
    <dbReference type="NCBI Taxonomy" id="4236"/>
    <lineage>
        <taxon>Eukaryota</taxon>
        <taxon>Viridiplantae</taxon>
        <taxon>Streptophyta</taxon>
        <taxon>Embryophyta</taxon>
        <taxon>Tracheophyta</taxon>
        <taxon>Spermatophyta</taxon>
        <taxon>Magnoliopsida</taxon>
        <taxon>eudicotyledons</taxon>
        <taxon>Gunneridae</taxon>
        <taxon>Pentapetalae</taxon>
        <taxon>asterids</taxon>
        <taxon>campanulids</taxon>
        <taxon>Asterales</taxon>
        <taxon>Asteraceae</taxon>
        <taxon>Cichorioideae</taxon>
        <taxon>Cichorieae</taxon>
        <taxon>Lactucinae</taxon>
        <taxon>Lactuca</taxon>
    </lineage>
</organism>